<dbReference type="Pfam" id="PF08907">
    <property type="entry name" value="DUF1853"/>
    <property type="match status" value="1"/>
</dbReference>
<evidence type="ECO:0000313" key="1">
    <source>
        <dbReference type="EMBL" id="GGJ90039.1"/>
    </source>
</evidence>
<evidence type="ECO:0000313" key="2">
    <source>
        <dbReference type="Proteomes" id="UP000635983"/>
    </source>
</evidence>
<comment type="caution">
    <text evidence="1">The sequence shown here is derived from an EMBL/GenBank/DDBJ whole genome shotgun (WGS) entry which is preliminary data.</text>
</comment>
<proteinExistence type="predicted"/>
<dbReference type="AlphaFoldDB" id="A0A917PSZ2"/>
<sequence>MTIFETGPELLGRLRSATVRDLAWVLTAPPLLHSPEDQRHPLSASTWSEKPDQLNDWLIALDHDDSSLTAYVERVRSRRLGHYYEALWQFALAHAPGITVVAANVPVRDHGRTLGEMDLLYQDDAGVHHVEFAVKFYLGPETQEATDLYAWRGTDVTDQLGTKVERLRNRQLAITRTPEGQAALNAYTDVIPRASMWMGGCLFYPEPPCSPPLGVHPLHLRSRWLRRFAWESLQDAGEWQPLTRRQWFAPILCTNEERWDNTMTGAWLNARPQPLPGTMLARFERKDAFTWQEVERVLMMDDHWPEFEHEPQASSP</sequence>
<gene>
    <name evidence="1" type="ORF">GCM10009304_14510</name>
</gene>
<reference evidence="1" key="1">
    <citation type="journal article" date="2014" name="Int. J. Syst. Evol. Microbiol.">
        <title>Complete genome sequence of Corynebacterium casei LMG S-19264T (=DSM 44701T), isolated from a smear-ripened cheese.</title>
        <authorList>
            <consortium name="US DOE Joint Genome Institute (JGI-PGF)"/>
            <person name="Walter F."/>
            <person name="Albersmeier A."/>
            <person name="Kalinowski J."/>
            <person name="Ruckert C."/>
        </authorList>
    </citation>
    <scope>NUCLEOTIDE SEQUENCE</scope>
    <source>
        <strain evidence="1">JCM 30078</strain>
    </source>
</reference>
<reference evidence="1" key="2">
    <citation type="submission" date="2020-09" db="EMBL/GenBank/DDBJ databases">
        <authorList>
            <person name="Sun Q."/>
            <person name="Ohkuma M."/>
        </authorList>
    </citation>
    <scope>NUCLEOTIDE SEQUENCE</scope>
    <source>
        <strain evidence="1">JCM 30078</strain>
    </source>
</reference>
<dbReference type="RefSeq" id="WP_188982494.1">
    <property type="nucleotide sequence ID" value="NZ_BMPO01000003.1"/>
</dbReference>
<protein>
    <recommendedName>
        <fullName evidence="3">DUF1853 domain-containing protein</fullName>
    </recommendedName>
</protein>
<dbReference type="InterPro" id="IPR015003">
    <property type="entry name" value="DUF1853"/>
</dbReference>
<dbReference type="Proteomes" id="UP000635983">
    <property type="component" value="Unassembled WGS sequence"/>
</dbReference>
<accession>A0A917PSZ2</accession>
<keyword evidence="2" id="KW-1185">Reference proteome</keyword>
<evidence type="ECO:0008006" key="3">
    <source>
        <dbReference type="Google" id="ProtNLM"/>
    </source>
</evidence>
<name>A0A917PSZ2_9PSED</name>
<dbReference type="EMBL" id="BMPO01000003">
    <property type="protein sequence ID" value="GGJ90039.1"/>
    <property type="molecule type" value="Genomic_DNA"/>
</dbReference>
<organism evidence="1 2">
    <name type="scientific">Pseudomonas matsuisoli</name>
    <dbReference type="NCBI Taxonomy" id="1515666"/>
    <lineage>
        <taxon>Bacteria</taxon>
        <taxon>Pseudomonadati</taxon>
        <taxon>Pseudomonadota</taxon>
        <taxon>Gammaproteobacteria</taxon>
        <taxon>Pseudomonadales</taxon>
        <taxon>Pseudomonadaceae</taxon>
        <taxon>Pseudomonas</taxon>
    </lineage>
</organism>